<dbReference type="Proteomes" id="UP000177515">
    <property type="component" value="Plasmid unnamed1"/>
</dbReference>
<keyword evidence="3" id="KW-1185">Reference proteome</keyword>
<geneLocation type="plasmid" evidence="2 3">
    <name>unnamed1</name>
</geneLocation>
<evidence type="ECO:0000313" key="2">
    <source>
        <dbReference type="EMBL" id="AOZ11127.1"/>
    </source>
</evidence>
<evidence type="ECO:0000256" key="1">
    <source>
        <dbReference type="SAM" id="MobiDB-lite"/>
    </source>
</evidence>
<feature type="region of interest" description="Disordered" evidence="1">
    <location>
        <begin position="170"/>
        <end position="205"/>
    </location>
</feature>
<reference evidence="2 3" key="1">
    <citation type="submission" date="2016-10" db="EMBL/GenBank/DDBJ databases">
        <title>Complete genome sequences of three Cupriavidus strains isolated from various Malaysian environments.</title>
        <authorList>
            <person name="Abdullah A.A.-A."/>
            <person name="Shafie N.A.H."/>
            <person name="Lau N.S."/>
        </authorList>
    </citation>
    <scope>NUCLEOTIDE SEQUENCE [LARGE SCALE GENOMIC DNA]</scope>
    <source>
        <strain evidence="2 3">USMAA1020</strain>
        <plasmid evidence="2 3">unnamed1</plasmid>
    </source>
</reference>
<protein>
    <recommendedName>
        <fullName evidence="4">Transposase</fullName>
    </recommendedName>
</protein>
<evidence type="ECO:0008006" key="4">
    <source>
        <dbReference type="Google" id="ProtNLM"/>
    </source>
</evidence>
<name>A0ABM6FGQ4_9BURK</name>
<keyword evidence="2" id="KW-0614">Plasmid</keyword>
<feature type="compositionally biased region" description="Basic residues" evidence="1">
    <location>
        <begin position="183"/>
        <end position="199"/>
    </location>
</feature>
<proteinExistence type="predicted"/>
<dbReference type="EMBL" id="CP017756">
    <property type="protein sequence ID" value="AOZ11127.1"/>
    <property type="molecule type" value="Genomic_DNA"/>
</dbReference>
<accession>A0ABM6FGQ4</accession>
<evidence type="ECO:0000313" key="3">
    <source>
        <dbReference type="Proteomes" id="UP000177515"/>
    </source>
</evidence>
<sequence>MESVYKAVYELDCTLASHVYALELLQPSTAGKTSVRFLKRSRGDGSGRHPQFVQWYKSKGGKLLYKRLKRQDVLRQVKTFGPFGGVEDDVKAMVREIQRMMEIRENLLRVVDNLRQKAKLIVGISEKTRMAKDARVTLIVPALVARRAEMQRAHRAQLRAADEALPVDATETLGTRPGISRVGRTRGKLHPTTKGRRARTQPTKA</sequence>
<organism evidence="2 3">
    <name type="scientific">Cupriavidus malaysiensis</name>
    <dbReference type="NCBI Taxonomy" id="367825"/>
    <lineage>
        <taxon>Bacteria</taxon>
        <taxon>Pseudomonadati</taxon>
        <taxon>Pseudomonadota</taxon>
        <taxon>Betaproteobacteria</taxon>
        <taxon>Burkholderiales</taxon>
        <taxon>Burkholderiaceae</taxon>
        <taxon>Cupriavidus</taxon>
    </lineage>
</organism>
<gene>
    <name evidence="2" type="ORF">BKK80_34790</name>
</gene>